<protein>
    <submittedName>
        <fullName evidence="10">Taurine import ATP-binding protein TauB</fullName>
        <ecNumber evidence="10">3.6.3.36</ecNumber>
    </submittedName>
</protein>
<dbReference type="InterPro" id="IPR017871">
    <property type="entry name" value="ABC_transporter-like_CS"/>
</dbReference>
<dbReference type="PROSITE" id="PS50893">
    <property type="entry name" value="ABC_TRANSPORTER_2"/>
    <property type="match status" value="1"/>
</dbReference>
<dbReference type="InterPro" id="IPR003439">
    <property type="entry name" value="ABC_transporter-like_ATP-bd"/>
</dbReference>
<sequence>MTGLSIENISMRFDLPDGGHVQALKDVSLHLKKGELMSVLGPSGCGKTTLLNIVAGFLAPTGGAIQMNGHQVVGPDAERGMVFQKGALFEWMSVRQNVEFGPRMKGVPAKERQQSSDHLLEIVGLQDFKDKAVYELSGGMQQRVALARCLANDPDVILMDEPLGALDALTREKMQGLVLKLWKETGKTVILITHSVEEALLLGERLLVMAPRPGRIHREYNLPFAEQGVNMDLREVKKNPEFGKTRDEILSMIWEMEEEIMGRAEGAA</sequence>
<dbReference type="CDD" id="cd03293">
    <property type="entry name" value="ABC_NrtD_SsuB_transporters"/>
    <property type="match status" value="1"/>
</dbReference>
<evidence type="ECO:0000256" key="2">
    <source>
        <dbReference type="ARBA" id="ARBA00022448"/>
    </source>
</evidence>
<keyword evidence="6 10" id="KW-0067">ATP-binding</keyword>
<dbReference type="Pfam" id="PF00005">
    <property type="entry name" value="ABC_tran"/>
    <property type="match status" value="1"/>
</dbReference>
<evidence type="ECO:0000256" key="5">
    <source>
        <dbReference type="ARBA" id="ARBA00022741"/>
    </source>
</evidence>
<keyword evidence="10" id="KW-0378">Hydrolase</keyword>
<dbReference type="GO" id="GO:0005524">
    <property type="term" value="F:ATP binding"/>
    <property type="evidence" value="ECO:0007669"/>
    <property type="project" value="UniProtKB-KW"/>
</dbReference>
<accession>A0A0N7LZC7</accession>
<dbReference type="OrthoDB" id="9802264at2"/>
<evidence type="ECO:0000256" key="4">
    <source>
        <dbReference type="ARBA" id="ARBA00022519"/>
    </source>
</evidence>
<dbReference type="STRING" id="928856.SAMN04488049_11717"/>
<dbReference type="Gene3D" id="3.40.50.300">
    <property type="entry name" value="P-loop containing nucleotide triphosphate hydrolases"/>
    <property type="match status" value="1"/>
</dbReference>
<dbReference type="PANTHER" id="PTHR42788:SF18">
    <property type="entry name" value="TAURINE IMPORT ATP-BINDING PROTEIN TAUB"/>
    <property type="match status" value="1"/>
</dbReference>
<name>A0A0N7LZC7_9RHOB</name>
<dbReference type="InterPro" id="IPR050166">
    <property type="entry name" value="ABC_transporter_ATP-bind"/>
</dbReference>
<dbReference type="SUPFAM" id="SSF52540">
    <property type="entry name" value="P-loop containing nucleoside triphosphate hydrolases"/>
    <property type="match status" value="1"/>
</dbReference>
<dbReference type="PANTHER" id="PTHR42788">
    <property type="entry name" value="TAURINE IMPORT ATP-BINDING PROTEIN-RELATED"/>
    <property type="match status" value="1"/>
</dbReference>
<keyword evidence="8" id="KW-0472">Membrane</keyword>
<evidence type="ECO:0000256" key="6">
    <source>
        <dbReference type="ARBA" id="ARBA00022840"/>
    </source>
</evidence>
<evidence type="ECO:0000313" key="10">
    <source>
        <dbReference type="EMBL" id="CUH77297.1"/>
    </source>
</evidence>
<dbReference type="InterPro" id="IPR027417">
    <property type="entry name" value="P-loop_NTPase"/>
</dbReference>
<dbReference type="AlphaFoldDB" id="A0A0N7LZC7"/>
<feature type="domain" description="ABC transporter" evidence="9">
    <location>
        <begin position="4"/>
        <end position="236"/>
    </location>
</feature>
<evidence type="ECO:0000313" key="11">
    <source>
        <dbReference type="Proteomes" id="UP000052022"/>
    </source>
</evidence>
<proteinExistence type="inferred from homology"/>
<evidence type="ECO:0000256" key="1">
    <source>
        <dbReference type="ARBA" id="ARBA00005417"/>
    </source>
</evidence>
<keyword evidence="2" id="KW-0813">Transport</keyword>
<dbReference type="SMART" id="SM00382">
    <property type="entry name" value="AAA"/>
    <property type="match status" value="1"/>
</dbReference>
<evidence type="ECO:0000256" key="8">
    <source>
        <dbReference type="ARBA" id="ARBA00023136"/>
    </source>
</evidence>
<keyword evidence="11" id="KW-1185">Reference proteome</keyword>
<keyword evidence="4" id="KW-0997">Cell inner membrane</keyword>
<gene>
    <name evidence="10" type="primary">tauB_1</name>
    <name evidence="10" type="ORF">TRM7557_01304</name>
</gene>
<evidence type="ECO:0000256" key="3">
    <source>
        <dbReference type="ARBA" id="ARBA00022475"/>
    </source>
</evidence>
<dbReference type="PROSITE" id="PS00211">
    <property type="entry name" value="ABC_TRANSPORTER_1"/>
    <property type="match status" value="1"/>
</dbReference>
<keyword evidence="3" id="KW-1003">Cell membrane</keyword>
<keyword evidence="7" id="KW-1278">Translocase</keyword>
<evidence type="ECO:0000259" key="9">
    <source>
        <dbReference type="PROSITE" id="PS50893"/>
    </source>
</evidence>
<dbReference type="Proteomes" id="UP000052022">
    <property type="component" value="Unassembled WGS sequence"/>
</dbReference>
<comment type="similarity">
    <text evidence="1">Belongs to the ABC transporter superfamily.</text>
</comment>
<dbReference type="EMBL" id="CYSD01000019">
    <property type="protein sequence ID" value="CUH77297.1"/>
    <property type="molecule type" value="Genomic_DNA"/>
</dbReference>
<dbReference type="GO" id="GO:0016887">
    <property type="term" value="F:ATP hydrolysis activity"/>
    <property type="evidence" value="ECO:0007669"/>
    <property type="project" value="InterPro"/>
</dbReference>
<dbReference type="InterPro" id="IPR003593">
    <property type="entry name" value="AAA+_ATPase"/>
</dbReference>
<dbReference type="RefSeq" id="WP_058289415.1">
    <property type="nucleotide sequence ID" value="NZ_CYSD01000019.1"/>
</dbReference>
<reference evidence="10 11" key="1">
    <citation type="submission" date="2015-09" db="EMBL/GenBank/DDBJ databases">
        <authorList>
            <consortium name="Swine Surveillance"/>
        </authorList>
    </citation>
    <scope>NUCLEOTIDE SEQUENCE [LARGE SCALE GENOMIC DNA]</scope>
    <source>
        <strain evidence="10 11">CECT 7557</strain>
    </source>
</reference>
<dbReference type="EC" id="3.6.3.36" evidence="10"/>
<keyword evidence="5" id="KW-0547">Nucleotide-binding</keyword>
<organism evidence="10 11">
    <name type="scientific">Tritonibacter multivorans</name>
    <dbReference type="NCBI Taxonomy" id="928856"/>
    <lineage>
        <taxon>Bacteria</taxon>
        <taxon>Pseudomonadati</taxon>
        <taxon>Pseudomonadota</taxon>
        <taxon>Alphaproteobacteria</taxon>
        <taxon>Rhodobacterales</taxon>
        <taxon>Paracoccaceae</taxon>
        <taxon>Tritonibacter</taxon>
    </lineage>
</organism>
<evidence type="ECO:0000256" key="7">
    <source>
        <dbReference type="ARBA" id="ARBA00022967"/>
    </source>
</evidence>